<dbReference type="KEGG" id="hda:BB347_05940"/>
<protein>
    <submittedName>
        <fullName evidence="4">PQQ-like domain-containing protein</fullName>
    </submittedName>
</protein>
<proteinExistence type="predicted"/>
<dbReference type="Proteomes" id="UP000187321">
    <property type="component" value="Chromosome"/>
</dbReference>
<dbReference type="RefSeq" id="WP_076581970.1">
    <property type="nucleotide sequence ID" value="NZ_CP019327.1"/>
</dbReference>
<dbReference type="GeneID" id="30955465"/>
<reference evidence="4 5" key="2">
    <citation type="submission" date="2017-01" db="EMBL/GenBank/DDBJ databases">
        <authorList>
            <person name="Mah S.A."/>
            <person name="Swanson W.J."/>
            <person name="Moy G.W."/>
            <person name="Vacquier V.D."/>
        </authorList>
    </citation>
    <scope>NUCLEOTIDE SEQUENCE [LARGE SCALE GENOMIC DNA]</scope>
    <source>
        <strain evidence="4 5">CGMCC 1.8909</strain>
    </source>
</reference>
<feature type="region of interest" description="Disordered" evidence="1">
    <location>
        <begin position="21"/>
        <end position="63"/>
    </location>
</feature>
<dbReference type="STRING" id="588898.BB347_05940"/>
<feature type="compositionally biased region" description="Acidic residues" evidence="1">
    <location>
        <begin position="403"/>
        <end position="516"/>
    </location>
</feature>
<dbReference type="AlphaFoldDB" id="A0A1N7DVG1"/>
<dbReference type="Proteomes" id="UP000185687">
    <property type="component" value="Unassembled WGS sequence"/>
</dbReference>
<dbReference type="EMBL" id="CP019327">
    <property type="protein sequence ID" value="APX96201.1"/>
    <property type="molecule type" value="Genomic_DNA"/>
</dbReference>
<dbReference type="OrthoDB" id="136681at2157"/>
<feature type="region of interest" description="Disordered" evidence="1">
    <location>
        <begin position="401"/>
        <end position="561"/>
    </location>
</feature>
<evidence type="ECO:0000256" key="1">
    <source>
        <dbReference type="SAM" id="MobiDB-lite"/>
    </source>
</evidence>
<evidence type="ECO:0000313" key="3">
    <source>
        <dbReference type="EMBL" id="APX96201.1"/>
    </source>
</evidence>
<dbReference type="InterPro" id="IPR002372">
    <property type="entry name" value="PQQ_rpt_dom"/>
</dbReference>
<dbReference type="InterPro" id="IPR018391">
    <property type="entry name" value="PQQ_b-propeller_rpt"/>
</dbReference>
<name>A0A1N7DVG1_9EURY</name>
<dbReference type="PANTHER" id="PTHR34512">
    <property type="entry name" value="CELL SURFACE PROTEIN"/>
    <property type="match status" value="1"/>
</dbReference>
<evidence type="ECO:0000313" key="6">
    <source>
        <dbReference type="Proteomes" id="UP000187321"/>
    </source>
</evidence>
<dbReference type="EMBL" id="FTNP01000003">
    <property type="protein sequence ID" value="SIR79847.1"/>
    <property type="molecule type" value="Genomic_DNA"/>
</dbReference>
<gene>
    <name evidence="3" type="ORF">BB347_05940</name>
    <name evidence="4" type="ORF">SAMN05421809_2270</name>
</gene>
<dbReference type="SUPFAM" id="SSF50998">
    <property type="entry name" value="Quinoprotein alcohol dehydrogenase-like"/>
    <property type="match status" value="1"/>
</dbReference>
<evidence type="ECO:0000259" key="2">
    <source>
        <dbReference type="Pfam" id="PF13360"/>
    </source>
</evidence>
<dbReference type="InterPro" id="IPR011047">
    <property type="entry name" value="Quinoprotein_ADH-like_sf"/>
</dbReference>
<feature type="domain" description="Pyrrolo-quinoline quinone repeat" evidence="2">
    <location>
        <begin position="123"/>
        <end position="244"/>
    </location>
</feature>
<organism evidence="4 5">
    <name type="scientific">Natronorubrum daqingense</name>
    <dbReference type="NCBI Taxonomy" id="588898"/>
    <lineage>
        <taxon>Archaea</taxon>
        <taxon>Methanobacteriati</taxon>
        <taxon>Methanobacteriota</taxon>
        <taxon>Stenosarchaea group</taxon>
        <taxon>Halobacteria</taxon>
        <taxon>Halobacteriales</taxon>
        <taxon>Natrialbaceae</taxon>
        <taxon>Natronorubrum</taxon>
    </lineage>
</organism>
<feature type="compositionally biased region" description="Acidic residues" evidence="1">
    <location>
        <begin position="29"/>
        <end position="52"/>
    </location>
</feature>
<dbReference type="SMART" id="SM00564">
    <property type="entry name" value="PQQ"/>
    <property type="match status" value="5"/>
</dbReference>
<dbReference type="Pfam" id="PF13360">
    <property type="entry name" value="PQQ_2"/>
    <property type="match status" value="1"/>
</dbReference>
<dbReference type="Gene3D" id="2.130.10.10">
    <property type="entry name" value="YVTN repeat-like/Quinoprotein amine dehydrogenase"/>
    <property type="match status" value="1"/>
</dbReference>
<dbReference type="PANTHER" id="PTHR34512:SF30">
    <property type="entry name" value="OUTER MEMBRANE PROTEIN ASSEMBLY FACTOR BAMB"/>
    <property type="match status" value="1"/>
</dbReference>
<reference evidence="3 6" key="1">
    <citation type="submission" date="2017-01" db="EMBL/GenBank/DDBJ databases">
        <title>Complete genome sequence of Haloterrigena daqingensis type strain (JX313T).</title>
        <authorList>
            <person name="Shuang W."/>
        </authorList>
    </citation>
    <scope>NUCLEOTIDE SEQUENCE [LARGE SCALE GENOMIC DNA]</scope>
    <source>
        <strain evidence="3 6">JX313</strain>
    </source>
</reference>
<evidence type="ECO:0000313" key="4">
    <source>
        <dbReference type="EMBL" id="SIR79847.1"/>
    </source>
</evidence>
<sequence length="561" mass="59660">MAEWQRRSVLAGGVVLSIGGLASVGAGSDGDDTQDLPDPDVDPNPELDEDWPSSDGGPDQSRSIQATREFDGDALEAAWSVDHDGSVAVADDTVYTTSEESVLALEAADGSVVWETDDLDVSGPSVADDTVYLSDSEVVALDRADGRVRWTTDFENGDAGSQTVAYDAVFVVADGTLYALETEDGSIRWGLESIQDEDGDEQAFIRDVAAANGVVYAVAEGYRGVALDPETGEEVWQTGIYGGQEIYPNPTRATSTGALLGGAYYNREIIDAETGESFEYGHIDSEYVDPVLDEEMSVHGGQHALVGRSYGIDDEYSWGISIHSTQRVSTVITEETVYVYVMEGDGYPDAEYSTELVALDRYDGTEQWVLSADDSPVGPIRALSDDTIYVDHDGELVALREELNEDDQSDGEDGDGSEGDQPDEDESSDEDDRSDEESEDGDSDGSDDETETEDGDDETEEEGGDGEGTDSDDDDADTDTDDSDDTDADDADTDEADDADGEDEVDDENETGDEADGGNGGDENGDADDGTPGFTTGTGIAGGALGLEWLRRQAGTDDPEE</sequence>
<accession>A0A1N7DVG1</accession>
<evidence type="ECO:0000313" key="5">
    <source>
        <dbReference type="Proteomes" id="UP000185687"/>
    </source>
</evidence>
<keyword evidence="5" id="KW-1185">Reference proteome</keyword>
<dbReference type="InterPro" id="IPR015943">
    <property type="entry name" value="WD40/YVTN_repeat-like_dom_sf"/>
</dbReference>